<dbReference type="WBParaSite" id="Pan_g2122.t1">
    <property type="protein sequence ID" value="Pan_g2122.t1"/>
    <property type="gene ID" value="Pan_g2122"/>
</dbReference>
<reference evidence="4" key="2">
    <citation type="submission" date="2020-10" db="UniProtKB">
        <authorList>
            <consortium name="WormBaseParasite"/>
        </authorList>
    </citation>
    <scope>IDENTIFICATION</scope>
</reference>
<proteinExistence type="predicted"/>
<accession>A0A7E4VHJ8</accession>
<dbReference type="Proteomes" id="UP000492821">
    <property type="component" value="Unassembled WGS sequence"/>
</dbReference>
<dbReference type="Pfam" id="PF00135">
    <property type="entry name" value="COesterase"/>
    <property type="match status" value="1"/>
</dbReference>
<feature type="domain" description="Carboxylesterase type B" evidence="2">
    <location>
        <begin position="24"/>
        <end position="537"/>
    </location>
</feature>
<feature type="signal peptide" evidence="1">
    <location>
        <begin position="1"/>
        <end position="19"/>
    </location>
</feature>
<dbReference type="PANTHER" id="PTHR44590">
    <property type="entry name" value="CARBOXYLIC ESTER HYDROLASE-RELATED"/>
    <property type="match status" value="1"/>
</dbReference>
<organism evidence="3 4">
    <name type="scientific">Panagrellus redivivus</name>
    <name type="common">Microworm</name>
    <dbReference type="NCBI Taxonomy" id="6233"/>
    <lineage>
        <taxon>Eukaryota</taxon>
        <taxon>Metazoa</taxon>
        <taxon>Ecdysozoa</taxon>
        <taxon>Nematoda</taxon>
        <taxon>Chromadorea</taxon>
        <taxon>Rhabditida</taxon>
        <taxon>Tylenchina</taxon>
        <taxon>Panagrolaimomorpha</taxon>
        <taxon>Panagrolaimoidea</taxon>
        <taxon>Panagrolaimidae</taxon>
        <taxon>Panagrellus</taxon>
    </lineage>
</organism>
<dbReference type="PROSITE" id="PS00941">
    <property type="entry name" value="CARBOXYLESTERASE_B_2"/>
    <property type="match status" value="1"/>
</dbReference>
<dbReference type="PANTHER" id="PTHR44590:SF3">
    <property type="entry name" value="CARBOXYLESTERASE TYPE B DOMAIN-CONTAINING PROTEIN"/>
    <property type="match status" value="1"/>
</dbReference>
<keyword evidence="1" id="KW-0732">Signal</keyword>
<reference evidence="3" key="1">
    <citation type="journal article" date="2013" name="Genetics">
        <title>The draft genome and transcriptome of Panagrellus redivivus are shaped by the harsh demands of a free-living lifestyle.</title>
        <authorList>
            <person name="Srinivasan J."/>
            <person name="Dillman A.R."/>
            <person name="Macchietto M.G."/>
            <person name="Heikkinen L."/>
            <person name="Lakso M."/>
            <person name="Fracchia K.M."/>
            <person name="Antoshechkin I."/>
            <person name="Mortazavi A."/>
            <person name="Wong G."/>
            <person name="Sternberg P.W."/>
        </authorList>
    </citation>
    <scope>NUCLEOTIDE SEQUENCE [LARGE SCALE GENOMIC DNA]</scope>
    <source>
        <strain evidence="3">MT8872</strain>
    </source>
</reference>
<dbReference type="AlphaFoldDB" id="A0A7E4VHJ8"/>
<feature type="chain" id="PRO_5028986007" evidence="1">
    <location>
        <begin position="20"/>
        <end position="563"/>
    </location>
</feature>
<evidence type="ECO:0000313" key="4">
    <source>
        <dbReference type="WBParaSite" id="Pan_g2122.t1"/>
    </source>
</evidence>
<evidence type="ECO:0000256" key="1">
    <source>
        <dbReference type="SAM" id="SignalP"/>
    </source>
</evidence>
<keyword evidence="3" id="KW-1185">Reference proteome</keyword>
<evidence type="ECO:0000313" key="3">
    <source>
        <dbReference type="Proteomes" id="UP000492821"/>
    </source>
</evidence>
<dbReference type="Gene3D" id="3.40.50.1820">
    <property type="entry name" value="alpha/beta hydrolase"/>
    <property type="match status" value="1"/>
</dbReference>
<dbReference type="InterPro" id="IPR019819">
    <property type="entry name" value="Carboxylesterase_B_CS"/>
</dbReference>
<dbReference type="SUPFAM" id="SSF53474">
    <property type="entry name" value="alpha/beta-Hydrolases"/>
    <property type="match status" value="1"/>
</dbReference>
<name>A0A7E4VHJ8_PANRE</name>
<evidence type="ECO:0000259" key="2">
    <source>
        <dbReference type="Pfam" id="PF00135"/>
    </source>
</evidence>
<protein>
    <submittedName>
        <fullName evidence="4">COesterase domain-containing protein</fullName>
    </submittedName>
</protein>
<dbReference type="InterPro" id="IPR002018">
    <property type="entry name" value="CarbesteraseB"/>
</dbReference>
<sequence length="563" mass="62631">MLLLVFPIVLFAINAIASATGKGPIAQTNYGAIEGTAETLSDGSTVNVFLGIPFAQPPVGELRLEKPQPPKPWQTPLQAKSYPTACTPLSRKYLHMLNAKADEDCLYLNLFAPQTPSTNPNGYPVLVWIHGGAFAFGSTAEYGHGSILEHFVKRGIIVVMIQYRCGPLGFAAGGDADFAGNYGLWDQRAALLFVKDNIAAFGGDPARTTVWGESAGAASVSSLSLSTRTNDLFHQAIQNSGSAYGEWAHSNRTVKYTSDFAEFLNCSTNYPQDLKTCFKKATVDSLLDAGDHLGTPIDLEYQLFAPRPDGDFFDKPIDELLIDAEPKPSIIGLASDEFVLFALIEGHLSQLPTFNDNSFIEMVNNFVPPSLFGSETDEVRQKIIDFYLKPDATETTAIDNLFYFNKYIELGSDFFFNIPVITELQAKTKANWPVYTYLTTYSNKAILPEAMPFKKPTHAYELFYIFNRQLLNKFVPDENDAEFTRILVETMAEFVKTGNPSIEGVSWPKTVESEYLELKPYGPEIKHGLFKDSFNFWTKLGEEYDFDLVKGLHKTLLKTRDEL</sequence>
<dbReference type="InterPro" id="IPR029058">
    <property type="entry name" value="AB_hydrolase_fold"/>
</dbReference>